<gene>
    <name evidence="6" type="primary">rps8e</name>
    <name evidence="8" type="ordered locus">Mzhil_1378</name>
</gene>
<evidence type="ECO:0000256" key="4">
    <source>
        <dbReference type="ARBA" id="ARBA00023274"/>
    </source>
</evidence>
<proteinExistence type="inferred from homology"/>
<dbReference type="GO" id="GO:0006412">
    <property type="term" value="P:translation"/>
    <property type="evidence" value="ECO:0007669"/>
    <property type="project" value="UniProtKB-UniRule"/>
</dbReference>
<dbReference type="GO" id="GO:0003735">
    <property type="term" value="F:structural constituent of ribosome"/>
    <property type="evidence" value="ECO:0007669"/>
    <property type="project" value="InterPro"/>
</dbReference>
<dbReference type="HAMAP" id="MF_00029">
    <property type="entry name" value="Ribosomal_eS8"/>
    <property type="match status" value="1"/>
</dbReference>
<name>F7XNG8_METZD</name>
<dbReference type="PROSITE" id="PS01193">
    <property type="entry name" value="RIBOSOMAL_S8E"/>
    <property type="match status" value="1"/>
</dbReference>
<keyword evidence="3 6" id="KW-0689">Ribosomal protein</keyword>
<keyword evidence="4 6" id="KW-0687">Ribonucleoprotein</keyword>
<dbReference type="PANTHER" id="PTHR10394">
    <property type="entry name" value="40S RIBOSOMAL PROTEIN S8"/>
    <property type="match status" value="1"/>
</dbReference>
<dbReference type="GO" id="GO:0005840">
    <property type="term" value="C:ribosome"/>
    <property type="evidence" value="ECO:0007669"/>
    <property type="project" value="UniProtKB-KW"/>
</dbReference>
<dbReference type="KEGG" id="mzh:Mzhil_1378"/>
<dbReference type="FunFam" id="2.40.10.310:FF:000002">
    <property type="entry name" value="30S ribosomal protein S8e"/>
    <property type="match status" value="1"/>
</dbReference>
<evidence type="ECO:0000313" key="8">
    <source>
        <dbReference type="EMBL" id="AEH61222.1"/>
    </source>
</evidence>
<dbReference type="STRING" id="679901.Mzhil_1378"/>
<dbReference type="Proteomes" id="UP000006622">
    <property type="component" value="Chromosome"/>
</dbReference>
<dbReference type="GO" id="GO:1990904">
    <property type="term" value="C:ribonucleoprotein complex"/>
    <property type="evidence" value="ECO:0007669"/>
    <property type="project" value="UniProtKB-KW"/>
</dbReference>
<dbReference type="InterPro" id="IPR020919">
    <property type="entry name" value="Ribosomal_protein_eS8_arc"/>
</dbReference>
<evidence type="ECO:0000256" key="2">
    <source>
        <dbReference type="ARBA" id="ARBA00011458"/>
    </source>
</evidence>
<dbReference type="InterPro" id="IPR018283">
    <property type="entry name" value="Ribosomal_eS8_CS"/>
</dbReference>
<evidence type="ECO:0000313" key="9">
    <source>
        <dbReference type="Proteomes" id="UP000006622"/>
    </source>
</evidence>
<evidence type="ECO:0000256" key="7">
    <source>
        <dbReference type="SAM" id="MobiDB-lite"/>
    </source>
</evidence>
<dbReference type="CDD" id="cd11382">
    <property type="entry name" value="Ribosomal_S8e"/>
    <property type="match status" value="1"/>
</dbReference>
<dbReference type="NCBIfam" id="TIGR00307">
    <property type="entry name" value="eS8"/>
    <property type="match status" value="1"/>
</dbReference>
<dbReference type="GeneID" id="10823015"/>
<dbReference type="HOGENOM" id="CLU_080597_2_1_2"/>
<dbReference type="InterPro" id="IPR022309">
    <property type="entry name" value="Ribosomal_Se8/biogenesis_NSA2"/>
</dbReference>
<accession>F7XNG8</accession>
<dbReference type="RefSeq" id="WP_013898659.1">
    <property type="nucleotide sequence ID" value="NC_015676.1"/>
</dbReference>
<evidence type="ECO:0000256" key="5">
    <source>
        <dbReference type="ARBA" id="ARBA00035277"/>
    </source>
</evidence>
<dbReference type="Pfam" id="PF01201">
    <property type="entry name" value="Ribosomal_S8e"/>
    <property type="match status" value="1"/>
</dbReference>
<dbReference type="InterPro" id="IPR001047">
    <property type="entry name" value="Ribosomal_eS8"/>
</dbReference>
<protein>
    <recommendedName>
        <fullName evidence="5 6">Small ribosomal subunit protein eS8</fullName>
    </recommendedName>
</protein>
<evidence type="ECO:0000256" key="6">
    <source>
        <dbReference type="HAMAP-Rule" id="MF_00029"/>
    </source>
</evidence>
<evidence type="ECO:0000256" key="1">
    <source>
        <dbReference type="ARBA" id="ARBA00005257"/>
    </source>
</evidence>
<organism evidence="8 9">
    <name type="scientific">Methanosalsum zhilinae (strain DSM 4017 / NBRC 107636 / OCM 62 / WeN5)</name>
    <name type="common">Methanohalophilus zhilinae</name>
    <dbReference type="NCBI Taxonomy" id="679901"/>
    <lineage>
        <taxon>Archaea</taxon>
        <taxon>Methanobacteriati</taxon>
        <taxon>Methanobacteriota</taxon>
        <taxon>Stenosarchaea group</taxon>
        <taxon>Methanomicrobia</taxon>
        <taxon>Methanosarcinales</taxon>
        <taxon>Methanosarcinaceae</taxon>
        <taxon>Methanosalsum</taxon>
    </lineage>
</organism>
<keyword evidence="9" id="KW-1185">Reference proteome</keyword>
<comment type="subunit">
    <text evidence="2 6">Part of the 30S ribosomal subunit.</text>
</comment>
<dbReference type="EMBL" id="CP002101">
    <property type="protein sequence ID" value="AEH61222.1"/>
    <property type="molecule type" value="Genomic_DNA"/>
</dbReference>
<feature type="compositionally biased region" description="Basic residues" evidence="7">
    <location>
        <begin position="1"/>
        <end position="23"/>
    </location>
</feature>
<sequence length="125" mass="13885">MKWQGKSRRRFTGAKIKSSKGKRKYELGRESAETVVSNTRRKIVSTRGGNRKVRLLQCDVANVTNPADGVTQKANIENVEKNSANEHYVRRNIITKGAIIKTEIGHAKVTSRPGQDGIVNAVLLE</sequence>
<comment type="similarity">
    <text evidence="1 6">Belongs to the eukaryotic ribosomal protein eS8 family.</text>
</comment>
<reference evidence="8 9" key="1">
    <citation type="submission" date="2010-07" db="EMBL/GenBank/DDBJ databases">
        <title>The complete genome of Methanosalsum zhilinae DSM 4017.</title>
        <authorList>
            <consortium name="US DOE Joint Genome Institute (JGI-PGF)"/>
            <person name="Lucas S."/>
            <person name="Copeland A."/>
            <person name="Lapidus A."/>
            <person name="Glavina del Rio T."/>
            <person name="Dalin E."/>
            <person name="Tice H."/>
            <person name="Bruce D."/>
            <person name="Goodwin L."/>
            <person name="Pitluck S."/>
            <person name="Kyrpides N."/>
            <person name="Mavromatis K."/>
            <person name="Ovchinnikova G."/>
            <person name="Daligault H."/>
            <person name="Detter J.C."/>
            <person name="Han C."/>
            <person name="Tapia R."/>
            <person name="Larimer F."/>
            <person name="Land M."/>
            <person name="Hauser L."/>
            <person name="Markowitz V."/>
            <person name="Cheng J.-F."/>
            <person name="Hugenholtz P."/>
            <person name="Woyke T."/>
            <person name="Wu D."/>
            <person name="Spring S."/>
            <person name="Schueler E."/>
            <person name="Brambilla E."/>
            <person name="Klenk H.-P."/>
            <person name="Eisen J.A."/>
        </authorList>
    </citation>
    <scope>NUCLEOTIDE SEQUENCE [LARGE SCALE GENOMIC DNA]</scope>
    <source>
        <strain evidence="9">DSM 4017 / NBRC 107636 / OCM 62 / WeN5</strain>
    </source>
</reference>
<dbReference type="Gene3D" id="2.40.10.310">
    <property type="match status" value="1"/>
</dbReference>
<dbReference type="AlphaFoldDB" id="F7XNG8"/>
<feature type="region of interest" description="Disordered" evidence="7">
    <location>
        <begin position="1"/>
        <end position="25"/>
    </location>
</feature>
<dbReference type="OrthoDB" id="372305at2157"/>
<evidence type="ECO:0000256" key="3">
    <source>
        <dbReference type="ARBA" id="ARBA00022980"/>
    </source>
</evidence>